<keyword evidence="6 13" id="KW-0418">Kinase</keyword>
<evidence type="ECO:0000256" key="8">
    <source>
        <dbReference type="ARBA" id="ARBA00023012"/>
    </source>
</evidence>
<evidence type="ECO:0000259" key="12">
    <source>
        <dbReference type="Pfam" id="PF07730"/>
    </source>
</evidence>
<dbReference type="PANTHER" id="PTHR24421:SF10">
    <property type="entry name" value="NITRATE_NITRITE SENSOR PROTEIN NARQ"/>
    <property type="match status" value="1"/>
</dbReference>
<reference evidence="13 14" key="1">
    <citation type="submission" date="2022-06" db="EMBL/GenBank/DDBJ databases">
        <title>Sequencing the genomes of 1000 actinobacteria strains.</title>
        <authorList>
            <person name="Klenk H.-P."/>
        </authorList>
    </citation>
    <scope>NUCLEOTIDE SEQUENCE [LARGE SCALE GENOMIC DNA]</scope>
    <source>
        <strain evidence="13 14">DSM 44170</strain>
    </source>
</reference>
<name>A0ABT1KA50_9ACTN</name>
<dbReference type="PANTHER" id="PTHR24421">
    <property type="entry name" value="NITRATE/NITRITE SENSOR PROTEIN NARX-RELATED"/>
    <property type="match status" value="1"/>
</dbReference>
<keyword evidence="4" id="KW-0808">Transferase</keyword>
<evidence type="ECO:0000256" key="5">
    <source>
        <dbReference type="ARBA" id="ARBA00022741"/>
    </source>
</evidence>
<proteinExistence type="predicted"/>
<accession>A0ABT1KA50</accession>
<dbReference type="InterPro" id="IPR036890">
    <property type="entry name" value="HATPase_C_sf"/>
</dbReference>
<dbReference type="Gene3D" id="1.20.5.1930">
    <property type="match status" value="1"/>
</dbReference>
<sequence length="588" mass="61716">MTYGDGSVIERIMPWALGAVVSALSMASATGSVGVASGLPWPLLAAMAATSGAVAVFAALGERVSPHADEPVSWQADGRTSRDTGAKPWHHIGRRLWRHMSGKPWRHMSGKPWRHMSGESSRRSGAELSRHMGGRRLWPLALVGALLYVWLVMWPAAAAASYYAGTRLRGRALWLYCGGAVAVLAAGGVVSHFSGGHRMLVAGTLPNMVVMGGALLGLPLITGLWTRARRQVIDAMREQAAHLRREQGLRADQARAQERARIAREMHDVVAHRVSLMVLHAGALELRAPDEPTAEAAALIGRVGRDALTDLREVLGVLRSAGGVSCEVEVPASPEDDAASSGCTATSREDGVASSEGVAASGPATGLRVASGDGVSGDAFVPVDGVPDPRPAFTDLVGRDQLTGGAELHPQPTLADLDRLLDESRALGVVVSRHDEGEARPLTSTVERTAYRVIQEALTNAHKHAGDTRIDVFVRYLPADLEVVVRNTAPSTSGRGRPDGGVSQERRPGAGDGLPGSGWGLVGLRERVELAGGCLVAGPHVAERVKDGSRCDEDADTRVAVSGRKGSEVGGGLCGEAGFRVLARIPAP</sequence>
<evidence type="ECO:0000313" key="14">
    <source>
        <dbReference type="Proteomes" id="UP001320766"/>
    </source>
</evidence>
<dbReference type="InterPro" id="IPR011712">
    <property type="entry name" value="Sig_transdc_His_kin_sub3_dim/P"/>
</dbReference>
<dbReference type="Pfam" id="PF07730">
    <property type="entry name" value="HisKA_3"/>
    <property type="match status" value="1"/>
</dbReference>
<comment type="catalytic activity">
    <reaction evidence="1">
        <text>ATP + protein L-histidine = ADP + protein N-phospho-L-histidine.</text>
        <dbReference type="EC" id="2.7.13.3"/>
    </reaction>
</comment>
<evidence type="ECO:0000256" key="6">
    <source>
        <dbReference type="ARBA" id="ARBA00022777"/>
    </source>
</evidence>
<evidence type="ECO:0000256" key="2">
    <source>
        <dbReference type="ARBA" id="ARBA00012438"/>
    </source>
</evidence>
<keyword evidence="7" id="KW-0067">ATP-binding</keyword>
<protein>
    <recommendedName>
        <fullName evidence="2">histidine kinase</fullName>
        <ecNumber evidence="2">2.7.13.3</ecNumber>
    </recommendedName>
</protein>
<feature type="transmembrane region" description="Helical" evidence="10">
    <location>
        <begin position="205"/>
        <end position="225"/>
    </location>
</feature>
<keyword evidence="14" id="KW-1185">Reference proteome</keyword>
<keyword evidence="10" id="KW-1133">Transmembrane helix</keyword>
<dbReference type="Gene3D" id="3.30.565.10">
    <property type="entry name" value="Histidine kinase-like ATPase, C-terminal domain"/>
    <property type="match status" value="1"/>
</dbReference>
<dbReference type="GO" id="GO:0016301">
    <property type="term" value="F:kinase activity"/>
    <property type="evidence" value="ECO:0007669"/>
    <property type="project" value="UniProtKB-KW"/>
</dbReference>
<evidence type="ECO:0000259" key="11">
    <source>
        <dbReference type="Pfam" id="PF02518"/>
    </source>
</evidence>
<feature type="transmembrane region" description="Helical" evidence="10">
    <location>
        <begin position="173"/>
        <end position="193"/>
    </location>
</feature>
<keyword evidence="10" id="KW-0472">Membrane</keyword>
<feature type="transmembrane region" description="Helical" evidence="10">
    <location>
        <begin position="137"/>
        <end position="161"/>
    </location>
</feature>
<feature type="region of interest" description="Disordered" evidence="9">
    <location>
        <begin position="487"/>
        <end position="518"/>
    </location>
</feature>
<evidence type="ECO:0000256" key="7">
    <source>
        <dbReference type="ARBA" id="ARBA00022840"/>
    </source>
</evidence>
<dbReference type="Proteomes" id="UP001320766">
    <property type="component" value="Unassembled WGS sequence"/>
</dbReference>
<feature type="region of interest" description="Disordered" evidence="9">
    <location>
        <begin position="329"/>
        <end position="365"/>
    </location>
</feature>
<organism evidence="13 14">
    <name type="scientific">Nonomuraea roseoviolacea subsp. carminata</name>
    <dbReference type="NCBI Taxonomy" id="160689"/>
    <lineage>
        <taxon>Bacteria</taxon>
        <taxon>Bacillati</taxon>
        <taxon>Actinomycetota</taxon>
        <taxon>Actinomycetes</taxon>
        <taxon>Streptosporangiales</taxon>
        <taxon>Streptosporangiaceae</taxon>
        <taxon>Nonomuraea</taxon>
    </lineage>
</organism>
<keyword evidence="8" id="KW-0902">Two-component regulatory system</keyword>
<dbReference type="InterPro" id="IPR050482">
    <property type="entry name" value="Sensor_HK_TwoCompSys"/>
</dbReference>
<feature type="transmembrane region" description="Helical" evidence="10">
    <location>
        <begin position="12"/>
        <end position="35"/>
    </location>
</feature>
<dbReference type="Pfam" id="PF02518">
    <property type="entry name" value="HATPase_c"/>
    <property type="match status" value="1"/>
</dbReference>
<evidence type="ECO:0000313" key="13">
    <source>
        <dbReference type="EMBL" id="MCP2349834.1"/>
    </source>
</evidence>
<feature type="transmembrane region" description="Helical" evidence="10">
    <location>
        <begin position="41"/>
        <end position="60"/>
    </location>
</feature>
<dbReference type="CDD" id="cd16917">
    <property type="entry name" value="HATPase_UhpB-NarQ-NarX-like"/>
    <property type="match status" value="1"/>
</dbReference>
<gene>
    <name evidence="13" type="ORF">HD595_005956</name>
</gene>
<feature type="domain" description="Histidine kinase/HSP90-like ATPase" evidence="11">
    <location>
        <begin position="447"/>
        <end position="537"/>
    </location>
</feature>
<dbReference type="RefSeq" id="WP_253774744.1">
    <property type="nucleotide sequence ID" value="NZ_BAAAVE010000021.1"/>
</dbReference>
<evidence type="ECO:0000256" key="3">
    <source>
        <dbReference type="ARBA" id="ARBA00022553"/>
    </source>
</evidence>
<dbReference type="EMBL" id="JAMZEC010000001">
    <property type="protein sequence ID" value="MCP2349834.1"/>
    <property type="molecule type" value="Genomic_DNA"/>
</dbReference>
<dbReference type="EC" id="2.7.13.3" evidence="2"/>
<evidence type="ECO:0000256" key="1">
    <source>
        <dbReference type="ARBA" id="ARBA00000085"/>
    </source>
</evidence>
<evidence type="ECO:0000256" key="9">
    <source>
        <dbReference type="SAM" id="MobiDB-lite"/>
    </source>
</evidence>
<keyword evidence="3" id="KW-0597">Phosphoprotein</keyword>
<keyword evidence="10" id="KW-0812">Transmembrane</keyword>
<keyword evidence="5" id="KW-0547">Nucleotide-binding</keyword>
<evidence type="ECO:0000256" key="10">
    <source>
        <dbReference type="SAM" id="Phobius"/>
    </source>
</evidence>
<comment type="caution">
    <text evidence="13">The sequence shown here is derived from an EMBL/GenBank/DDBJ whole genome shotgun (WGS) entry which is preliminary data.</text>
</comment>
<evidence type="ECO:0000256" key="4">
    <source>
        <dbReference type="ARBA" id="ARBA00022679"/>
    </source>
</evidence>
<feature type="domain" description="Signal transduction histidine kinase subgroup 3 dimerisation and phosphoacceptor" evidence="12">
    <location>
        <begin position="258"/>
        <end position="321"/>
    </location>
</feature>
<dbReference type="InterPro" id="IPR003594">
    <property type="entry name" value="HATPase_dom"/>
</dbReference>
<dbReference type="SUPFAM" id="SSF55874">
    <property type="entry name" value="ATPase domain of HSP90 chaperone/DNA topoisomerase II/histidine kinase"/>
    <property type="match status" value="1"/>
</dbReference>